<keyword evidence="3" id="KW-1185">Reference proteome</keyword>
<reference evidence="2" key="1">
    <citation type="submission" date="2021-09" db="EMBL/GenBank/DDBJ databases">
        <title>Lactobacillus species from Apis mellifera, Switzerland.</title>
        <authorList>
            <person name="Pfister J."/>
            <person name="Brown A."/>
            <person name="Neumann P."/>
            <person name="Collaud A."/>
            <person name="Retschnig G."/>
            <person name="Perreten V."/>
        </authorList>
    </citation>
    <scope>NUCLEOTIDE SEQUENCE</scope>
    <source>
        <strain evidence="2">IBH002</strain>
    </source>
</reference>
<evidence type="ECO:0000313" key="3">
    <source>
        <dbReference type="Proteomes" id="UP001164557"/>
    </source>
</evidence>
<dbReference type="InterPro" id="IPR029069">
    <property type="entry name" value="HotDog_dom_sf"/>
</dbReference>
<protein>
    <submittedName>
        <fullName evidence="2">MaoC family dehydratase</fullName>
    </submittedName>
</protein>
<proteinExistence type="predicted"/>
<dbReference type="InterPro" id="IPR003965">
    <property type="entry name" value="Fatty_acid_synthase"/>
</dbReference>
<dbReference type="InterPro" id="IPR002539">
    <property type="entry name" value="MaoC-like_dom"/>
</dbReference>
<accession>A0AA47B5G0</accession>
<dbReference type="InterPro" id="IPR050965">
    <property type="entry name" value="UPF0336/Enoyl-CoA_hydratase"/>
</dbReference>
<dbReference type="GO" id="GO:0004312">
    <property type="term" value="F:fatty acid synthase activity"/>
    <property type="evidence" value="ECO:0007669"/>
    <property type="project" value="InterPro"/>
</dbReference>
<dbReference type="PANTHER" id="PTHR43437:SF3">
    <property type="entry name" value="HYDROXYACYL-THIOESTER DEHYDRATASE TYPE 2, MITOCHONDRIAL"/>
    <property type="match status" value="1"/>
</dbReference>
<dbReference type="CDD" id="cd03449">
    <property type="entry name" value="R_hydratase"/>
    <property type="match status" value="1"/>
</dbReference>
<name>A0AA47B5G0_9LACO</name>
<evidence type="ECO:0000259" key="1">
    <source>
        <dbReference type="Pfam" id="PF01575"/>
    </source>
</evidence>
<dbReference type="GO" id="GO:0019171">
    <property type="term" value="F:(3R)-hydroxyacyl-[acyl-carrier-protein] dehydratase activity"/>
    <property type="evidence" value="ECO:0007669"/>
    <property type="project" value="TreeGrafter"/>
</dbReference>
<dbReference type="EMBL" id="CP084389">
    <property type="protein sequence ID" value="UZX30464.1"/>
    <property type="molecule type" value="Genomic_DNA"/>
</dbReference>
<dbReference type="GO" id="GO:0006633">
    <property type="term" value="P:fatty acid biosynthetic process"/>
    <property type="evidence" value="ECO:0007669"/>
    <property type="project" value="InterPro"/>
</dbReference>
<dbReference type="Pfam" id="PF01575">
    <property type="entry name" value="MaoC_dehydratas"/>
    <property type="match status" value="1"/>
</dbReference>
<evidence type="ECO:0000313" key="2">
    <source>
        <dbReference type="EMBL" id="UZX30464.1"/>
    </source>
</evidence>
<dbReference type="Proteomes" id="UP001164557">
    <property type="component" value="Chromosome"/>
</dbReference>
<sequence length="131" mass="14631">MGLSGTFTKQVTDELVQQFAELSGDHNPVHMDEEFAKKTQFKHRIAHGMITAAFISTCLAEHIPGQESCIYLDQTLKFVKPVYLNDVLTVKCTITEFIPKKNFTIVVYDTTVTNQDNVVVTSGQAQCMATK</sequence>
<dbReference type="AlphaFoldDB" id="A0AA47B5G0"/>
<feature type="domain" description="MaoC-like" evidence="1">
    <location>
        <begin position="9"/>
        <end position="112"/>
    </location>
</feature>
<gene>
    <name evidence="2" type="ORF">LDX53_00545</name>
</gene>
<dbReference type="PANTHER" id="PTHR43437">
    <property type="entry name" value="HYDROXYACYL-THIOESTER DEHYDRATASE TYPE 2, MITOCHONDRIAL-RELATED"/>
    <property type="match status" value="1"/>
</dbReference>
<dbReference type="RefSeq" id="WP_223895917.1">
    <property type="nucleotide sequence ID" value="NZ_CP029544.1"/>
</dbReference>
<dbReference type="Gene3D" id="3.10.129.10">
    <property type="entry name" value="Hotdog Thioesterase"/>
    <property type="match status" value="1"/>
</dbReference>
<dbReference type="PRINTS" id="PR01483">
    <property type="entry name" value="FASYNTHASE"/>
</dbReference>
<dbReference type="SUPFAM" id="SSF54637">
    <property type="entry name" value="Thioesterase/thiol ester dehydrase-isomerase"/>
    <property type="match status" value="1"/>
</dbReference>
<organism evidence="2 3">
    <name type="scientific">Lactobacillus helsingborgensis</name>
    <dbReference type="NCBI Taxonomy" id="1218494"/>
    <lineage>
        <taxon>Bacteria</taxon>
        <taxon>Bacillati</taxon>
        <taxon>Bacillota</taxon>
        <taxon>Bacilli</taxon>
        <taxon>Lactobacillales</taxon>
        <taxon>Lactobacillaceae</taxon>
        <taxon>Lactobacillus</taxon>
    </lineage>
</organism>
<dbReference type="GO" id="GO:0005835">
    <property type="term" value="C:fatty acid synthase complex"/>
    <property type="evidence" value="ECO:0007669"/>
    <property type="project" value="InterPro"/>
</dbReference>